<feature type="region of interest" description="Disordered" evidence="2">
    <location>
        <begin position="295"/>
        <end position="344"/>
    </location>
</feature>
<evidence type="ECO:0000256" key="1">
    <source>
        <dbReference type="SAM" id="Coils"/>
    </source>
</evidence>
<keyword evidence="4" id="KW-1185">Reference proteome</keyword>
<keyword evidence="1" id="KW-0175">Coiled coil</keyword>
<proteinExistence type="predicted"/>
<evidence type="ECO:0000313" key="4">
    <source>
        <dbReference type="Proteomes" id="UP000277580"/>
    </source>
</evidence>
<organism evidence="3 4">
    <name type="scientific">Morchella conica CCBAS932</name>
    <dbReference type="NCBI Taxonomy" id="1392247"/>
    <lineage>
        <taxon>Eukaryota</taxon>
        <taxon>Fungi</taxon>
        <taxon>Dikarya</taxon>
        <taxon>Ascomycota</taxon>
        <taxon>Pezizomycotina</taxon>
        <taxon>Pezizomycetes</taxon>
        <taxon>Pezizales</taxon>
        <taxon>Morchellaceae</taxon>
        <taxon>Morchella</taxon>
    </lineage>
</organism>
<feature type="compositionally biased region" description="Basic and acidic residues" evidence="2">
    <location>
        <begin position="228"/>
        <end position="243"/>
    </location>
</feature>
<feature type="coiled-coil region" evidence="1">
    <location>
        <begin position="88"/>
        <end position="136"/>
    </location>
</feature>
<dbReference type="Proteomes" id="UP000277580">
    <property type="component" value="Unassembled WGS sequence"/>
</dbReference>
<gene>
    <name evidence="3" type="ORF">P167DRAFT_550579</name>
</gene>
<feature type="non-terminal residue" evidence="3">
    <location>
        <position position="1"/>
    </location>
</feature>
<feature type="region of interest" description="Disordered" evidence="2">
    <location>
        <begin position="228"/>
        <end position="282"/>
    </location>
</feature>
<reference evidence="3 4" key="1">
    <citation type="journal article" date="2018" name="Nat. Ecol. Evol.">
        <title>Pezizomycetes genomes reveal the molecular basis of ectomycorrhizal truffle lifestyle.</title>
        <authorList>
            <person name="Murat C."/>
            <person name="Payen T."/>
            <person name="Noel B."/>
            <person name="Kuo A."/>
            <person name="Morin E."/>
            <person name="Chen J."/>
            <person name="Kohler A."/>
            <person name="Krizsan K."/>
            <person name="Balestrini R."/>
            <person name="Da Silva C."/>
            <person name="Montanini B."/>
            <person name="Hainaut M."/>
            <person name="Levati E."/>
            <person name="Barry K.W."/>
            <person name="Belfiori B."/>
            <person name="Cichocki N."/>
            <person name="Clum A."/>
            <person name="Dockter R.B."/>
            <person name="Fauchery L."/>
            <person name="Guy J."/>
            <person name="Iotti M."/>
            <person name="Le Tacon F."/>
            <person name="Lindquist E.A."/>
            <person name="Lipzen A."/>
            <person name="Malagnac F."/>
            <person name="Mello A."/>
            <person name="Molinier V."/>
            <person name="Miyauchi S."/>
            <person name="Poulain J."/>
            <person name="Riccioni C."/>
            <person name="Rubini A."/>
            <person name="Sitrit Y."/>
            <person name="Splivallo R."/>
            <person name="Traeger S."/>
            <person name="Wang M."/>
            <person name="Zifcakova L."/>
            <person name="Wipf D."/>
            <person name="Zambonelli A."/>
            <person name="Paolocci F."/>
            <person name="Nowrousian M."/>
            <person name="Ottonello S."/>
            <person name="Baldrian P."/>
            <person name="Spatafora J.W."/>
            <person name="Henrissat B."/>
            <person name="Nagy L.G."/>
            <person name="Aury J.M."/>
            <person name="Wincker P."/>
            <person name="Grigoriev I.V."/>
            <person name="Bonfante P."/>
            <person name="Martin F.M."/>
        </authorList>
    </citation>
    <scope>NUCLEOTIDE SEQUENCE [LARGE SCALE GENOMIC DNA]</scope>
    <source>
        <strain evidence="3 4">CCBAS932</strain>
    </source>
</reference>
<evidence type="ECO:0000256" key="2">
    <source>
        <dbReference type="SAM" id="MobiDB-lite"/>
    </source>
</evidence>
<sequence length="344" mass="37426">KKVDLLTLATHALNYANSPSQQALLSTNERRSALQQLAVTVQVAGELASVAHVEALAAGGTVTGETEGRVVVETEAIEAETERVSEEVERSLAETARLRAEAEKVARETERARADAEKAGREAQRAVAETERLKAEAMMVRSEKMRVDAVTERVKAETERMKVEAGVSVGKGGPEPRNQIERLRGEVGLGAAGGVGKELGSSVQVQKGPKPKLGDWRERVGAMLAEIEHRKLEEGRVGGKEPESPLELPSTYTGSLEAGSERKKVKAERSSGKEPENPMEFSWSFTELVEVESERRRVEAERVGWGKGYGGAAQTARDSGEVKNRPRGGGRRDKVARQRDLERD</sequence>
<feature type="compositionally biased region" description="Basic and acidic residues" evidence="2">
    <location>
        <begin position="259"/>
        <end position="276"/>
    </location>
</feature>
<name>A0A3N4KA57_9PEZI</name>
<evidence type="ECO:0000313" key="3">
    <source>
        <dbReference type="EMBL" id="RPB06348.1"/>
    </source>
</evidence>
<dbReference type="EMBL" id="ML119424">
    <property type="protein sequence ID" value="RPB06348.1"/>
    <property type="molecule type" value="Genomic_DNA"/>
</dbReference>
<feature type="compositionally biased region" description="Basic and acidic residues" evidence="2">
    <location>
        <begin position="295"/>
        <end position="304"/>
    </location>
</feature>
<feature type="compositionally biased region" description="Basic and acidic residues" evidence="2">
    <location>
        <begin position="318"/>
        <end position="344"/>
    </location>
</feature>
<dbReference type="AlphaFoldDB" id="A0A3N4KA57"/>
<protein>
    <submittedName>
        <fullName evidence="3">Uncharacterized protein</fullName>
    </submittedName>
</protein>
<dbReference type="InParanoid" id="A0A3N4KA57"/>
<accession>A0A3N4KA57</accession>